<dbReference type="GO" id="GO:0000209">
    <property type="term" value="P:protein polyubiquitination"/>
    <property type="evidence" value="ECO:0007669"/>
    <property type="project" value="InterPro"/>
</dbReference>
<gene>
    <name evidence="8" type="ORF">AB1Y20_006106</name>
</gene>
<sequence length="1037" mass="113417">MFFDGGSTKKAVDLRGKSKKEDRQALIARAEKAREERERQRQRQRAAVQLQACFRSHLDLRRASTSERHAFDEACRRGHSSLLTDGWAFKALTSSLLFFHRSAEREDSARRQVLMRMLLESAEGTSISTNVCAQLCSTADGAAMWQHQSRRLVQLALPGLRATQQPASGPPSASLELRVAIYLTESAHWSWASLLPSERQAELPGLAHATLKQLGPRGLHAAVVEATRALLLHGASPLEPSLAPLLQALLNLSARQLSQATRGSASPSDAWHFARAFLCTPSFLSELPEAVLADTFAPLLQPLLCALAADASRVSKLLPVGGAEGVLCANLVHLVVVCAARASSPSTAIEQTLGRALPAYVALLHGCLPSIAAAMASPRPSEPHPSRQGVSAASDSEGEPMDVQEEAVEAEGDARQREQVAAQLRPLGTTEHMAALWHAALAAEGDSCTLQLAAIFCQLLYGGVSRSTQPQPRAVAALSSIAFSSDGVQRLWERTERAKAVWGEAEGGALLCVFCSCFSQLLVVVEDEEFFDGQRPFAAAQLVPMCRELMSHAIAMHWQPAEKGRHAPVPLRQALLRLLRQLYDRDARRSFMGGAAQWYADASRQAVVEALASRMDPALLRQAEAAPDASEPEALRVASLLLHLPFAVPFASRLRVLRGWLEADRAAQRLPFGAGGPVLTIRRDALLADAFAALRGMGEALRRPLRVRFLGLDDLEEAGVGPGVALEFVVDVLKAGFDPAAGLFLPGADGALYPNPAAHMCVPDAAGYFAMLGAMLAKTLYEGVLVELPFANCFLNRLLNRTNAFSDLPLLDPQLHKSLMFLKNYTGDVEDLCLTFAIEQYADDRVPREYRRQVELKPGGADIPVTRENRVEYIFLVSHFRLNMQLKWPCEAFMRGFAEVVPPAWINMFSPVELQLVLGGSDAPLDVDDWRAHTQYSGGYFEEHPTVGWFWEVLHEFTSEQRAALLKFVTSCSRPPLMGFQWLQPAFCIHKATAEEARLPTSATCVNLLKLPPYDSRELLREKLIYAIEAGCGFELS</sequence>
<evidence type="ECO:0000313" key="8">
    <source>
        <dbReference type="EMBL" id="KAL1511301.1"/>
    </source>
</evidence>
<dbReference type="PROSITE" id="PS50237">
    <property type="entry name" value="HECT"/>
    <property type="match status" value="1"/>
</dbReference>
<dbReference type="PROSITE" id="PS50096">
    <property type="entry name" value="IQ"/>
    <property type="match status" value="1"/>
</dbReference>
<dbReference type="PANTHER" id="PTHR45700:SF2">
    <property type="entry name" value="UBIQUITIN-PROTEIN LIGASE E3C"/>
    <property type="match status" value="1"/>
</dbReference>
<evidence type="ECO:0000256" key="5">
    <source>
        <dbReference type="PROSITE-ProRule" id="PRU00104"/>
    </source>
</evidence>
<dbReference type="InterPro" id="IPR044611">
    <property type="entry name" value="E3A/B/C-like"/>
</dbReference>
<dbReference type="GO" id="GO:0061630">
    <property type="term" value="F:ubiquitin protein ligase activity"/>
    <property type="evidence" value="ECO:0007669"/>
    <property type="project" value="UniProtKB-EC"/>
</dbReference>
<dbReference type="Gene3D" id="3.90.1750.10">
    <property type="entry name" value="Hect, E3 ligase catalytic domains"/>
    <property type="match status" value="1"/>
</dbReference>
<evidence type="ECO:0000313" key="9">
    <source>
        <dbReference type="Proteomes" id="UP001515480"/>
    </source>
</evidence>
<evidence type="ECO:0000256" key="3">
    <source>
        <dbReference type="ARBA" id="ARBA00022679"/>
    </source>
</evidence>
<dbReference type="EMBL" id="JBGBPQ010000014">
    <property type="protein sequence ID" value="KAL1511301.1"/>
    <property type="molecule type" value="Genomic_DNA"/>
</dbReference>
<organism evidence="8 9">
    <name type="scientific">Prymnesium parvum</name>
    <name type="common">Toxic golden alga</name>
    <dbReference type="NCBI Taxonomy" id="97485"/>
    <lineage>
        <taxon>Eukaryota</taxon>
        <taxon>Haptista</taxon>
        <taxon>Haptophyta</taxon>
        <taxon>Prymnesiophyceae</taxon>
        <taxon>Prymnesiales</taxon>
        <taxon>Prymnesiaceae</taxon>
        <taxon>Prymnesium</taxon>
    </lineage>
</organism>
<feature type="compositionally biased region" description="Acidic residues" evidence="6">
    <location>
        <begin position="396"/>
        <end position="411"/>
    </location>
</feature>
<accession>A0AB34J313</accession>
<feature type="compositionally biased region" description="Basic and acidic residues" evidence="6">
    <location>
        <begin position="10"/>
        <end position="41"/>
    </location>
</feature>
<evidence type="ECO:0000256" key="6">
    <source>
        <dbReference type="SAM" id="MobiDB-lite"/>
    </source>
</evidence>
<dbReference type="FunFam" id="3.30.2410.10:FF:000011">
    <property type="entry name" value="Putative Ubiquitin-protein ligase E3C"/>
    <property type="match status" value="1"/>
</dbReference>
<keyword evidence="9" id="KW-1185">Reference proteome</keyword>
<dbReference type="SMART" id="SM00119">
    <property type="entry name" value="HECTc"/>
    <property type="match status" value="1"/>
</dbReference>
<dbReference type="Proteomes" id="UP001515480">
    <property type="component" value="Unassembled WGS sequence"/>
</dbReference>
<evidence type="ECO:0000256" key="2">
    <source>
        <dbReference type="ARBA" id="ARBA00012485"/>
    </source>
</evidence>
<comment type="catalytic activity">
    <reaction evidence="1">
        <text>S-ubiquitinyl-[E2 ubiquitin-conjugating enzyme]-L-cysteine + [acceptor protein]-L-lysine = [E2 ubiquitin-conjugating enzyme]-L-cysteine + N(6)-ubiquitinyl-[acceptor protein]-L-lysine.</text>
        <dbReference type="EC" id="2.3.2.26"/>
    </reaction>
</comment>
<feature type="region of interest" description="Disordered" evidence="6">
    <location>
        <begin position="375"/>
        <end position="416"/>
    </location>
</feature>
<feature type="domain" description="HECT" evidence="7">
    <location>
        <begin position="697"/>
        <end position="1037"/>
    </location>
</feature>
<protein>
    <recommendedName>
        <fullName evidence="2">HECT-type E3 ubiquitin transferase</fullName>
        <ecNumber evidence="2">2.3.2.26</ecNumber>
    </recommendedName>
</protein>
<dbReference type="CDD" id="cd00078">
    <property type="entry name" value="HECTc"/>
    <property type="match status" value="1"/>
</dbReference>
<evidence type="ECO:0000259" key="7">
    <source>
        <dbReference type="PROSITE" id="PS50237"/>
    </source>
</evidence>
<evidence type="ECO:0000256" key="1">
    <source>
        <dbReference type="ARBA" id="ARBA00000885"/>
    </source>
</evidence>
<keyword evidence="4 5" id="KW-0833">Ubl conjugation pathway</keyword>
<keyword evidence="3" id="KW-0808">Transferase</keyword>
<dbReference type="FunFam" id="3.30.2160.10:FF:000002">
    <property type="entry name" value="Putative Ubiquitin-protein ligase E3C"/>
    <property type="match status" value="1"/>
</dbReference>
<dbReference type="InterPro" id="IPR000569">
    <property type="entry name" value="HECT_dom"/>
</dbReference>
<proteinExistence type="predicted"/>
<comment type="caution">
    <text evidence="8">The sequence shown here is derived from an EMBL/GenBank/DDBJ whole genome shotgun (WGS) entry which is preliminary data.</text>
</comment>
<dbReference type="Gene3D" id="3.30.2410.10">
    <property type="entry name" value="Hect, E3 ligase catalytic domain"/>
    <property type="match status" value="1"/>
</dbReference>
<dbReference type="InterPro" id="IPR035983">
    <property type="entry name" value="Hect_E3_ubiquitin_ligase"/>
</dbReference>
<evidence type="ECO:0000256" key="4">
    <source>
        <dbReference type="ARBA" id="ARBA00022786"/>
    </source>
</evidence>
<dbReference type="PANTHER" id="PTHR45700">
    <property type="entry name" value="UBIQUITIN-PROTEIN LIGASE E3C"/>
    <property type="match status" value="1"/>
</dbReference>
<dbReference type="GO" id="GO:0006511">
    <property type="term" value="P:ubiquitin-dependent protein catabolic process"/>
    <property type="evidence" value="ECO:0007669"/>
    <property type="project" value="TreeGrafter"/>
</dbReference>
<feature type="region of interest" description="Disordered" evidence="6">
    <location>
        <begin position="1"/>
        <end position="42"/>
    </location>
</feature>
<name>A0AB34J313_PRYPA</name>
<dbReference type="AlphaFoldDB" id="A0AB34J313"/>
<feature type="active site" description="Glycyl thioester intermediate" evidence="5">
    <location>
        <position position="1005"/>
    </location>
</feature>
<dbReference type="Pfam" id="PF00632">
    <property type="entry name" value="HECT"/>
    <property type="match status" value="1"/>
</dbReference>
<dbReference type="EC" id="2.3.2.26" evidence="2"/>
<dbReference type="Gene3D" id="3.30.2160.10">
    <property type="entry name" value="Hect, E3 ligase catalytic domain"/>
    <property type="match status" value="1"/>
</dbReference>
<reference evidence="8 9" key="1">
    <citation type="journal article" date="2024" name="Science">
        <title>Giant polyketide synthase enzymes in the biosynthesis of giant marine polyether toxins.</title>
        <authorList>
            <person name="Fallon T.R."/>
            <person name="Shende V.V."/>
            <person name="Wierzbicki I.H."/>
            <person name="Pendleton A.L."/>
            <person name="Watervoot N.F."/>
            <person name="Auber R.P."/>
            <person name="Gonzalez D.J."/>
            <person name="Wisecaver J.H."/>
            <person name="Moore B.S."/>
        </authorList>
    </citation>
    <scope>NUCLEOTIDE SEQUENCE [LARGE SCALE GENOMIC DNA]</scope>
    <source>
        <strain evidence="8 9">12B1</strain>
    </source>
</reference>
<dbReference type="SUPFAM" id="SSF56204">
    <property type="entry name" value="Hect, E3 ligase catalytic domain"/>
    <property type="match status" value="1"/>
</dbReference>